<evidence type="ECO:0000313" key="3">
    <source>
        <dbReference type="EMBL" id="CAH8336734.1"/>
    </source>
</evidence>
<feature type="region of interest" description="Disordered" evidence="1">
    <location>
        <begin position="219"/>
        <end position="238"/>
    </location>
</feature>
<evidence type="ECO:0000256" key="1">
    <source>
        <dbReference type="SAM" id="MobiDB-lite"/>
    </source>
</evidence>
<dbReference type="PANTHER" id="PTHR47212:SF11">
    <property type="entry name" value="PHOSPHATIDYLINOSITOL N-ACETYGLUCOSAMINLYTRANSFERASE SUBUNIT P-LIKE PROTEIN"/>
    <property type="match status" value="1"/>
</dbReference>
<feature type="compositionally biased region" description="Basic and acidic residues" evidence="1">
    <location>
        <begin position="1"/>
        <end position="19"/>
    </location>
</feature>
<comment type="caution">
    <text evidence="3">The sequence shown here is derived from an EMBL/GenBank/DDBJ whole genome shotgun (WGS) entry which is preliminary data.</text>
</comment>
<dbReference type="InterPro" id="IPR025486">
    <property type="entry name" value="DUF4378"/>
</dbReference>
<proteinExistence type="predicted"/>
<accession>A0ABC8JRE2</accession>
<feature type="region of interest" description="Disordered" evidence="1">
    <location>
        <begin position="1"/>
        <end position="56"/>
    </location>
</feature>
<protein>
    <recommendedName>
        <fullName evidence="2">DUF4378 domain-containing protein</fullName>
    </recommendedName>
</protein>
<name>A0ABC8JRE2_ERUVS</name>
<evidence type="ECO:0000313" key="4">
    <source>
        <dbReference type="Proteomes" id="UP001642260"/>
    </source>
</evidence>
<feature type="compositionally biased region" description="Polar residues" evidence="1">
    <location>
        <begin position="130"/>
        <end position="145"/>
    </location>
</feature>
<reference evidence="3 4" key="1">
    <citation type="submission" date="2022-03" db="EMBL/GenBank/DDBJ databases">
        <authorList>
            <person name="Macdonald S."/>
            <person name="Ahmed S."/>
            <person name="Newling K."/>
        </authorList>
    </citation>
    <scope>NUCLEOTIDE SEQUENCE [LARGE SCALE GENOMIC DNA]</scope>
</reference>
<gene>
    <name evidence="3" type="ORF">ERUC_LOCUS13875</name>
</gene>
<dbReference type="Proteomes" id="UP001642260">
    <property type="component" value="Unassembled WGS sequence"/>
</dbReference>
<feature type="region of interest" description="Disordered" evidence="1">
    <location>
        <begin position="115"/>
        <end position="145"/>
    </location>
</feature>
<dbReference type="AlphaFoldDB" id="A0ABC8JRE2"/>
<sequence length="492" mass="56500">MKIENHHAAEEEKRSDRSVKVLLSGMFTRKKKKRASSPPPNEDMRGEKTNKNMHMSLSEMMRKLKHSFKKEKPQHDNKRLLLLQGKNEKGNSLSTFTTKDHFFLERMTSISQKRLEQEHHVVKKKHDLSSKNTGDSSDQNLGTSEEYTRGNIVSLLSGYSSPFRSPGKIWDQNSTLLSRSVSVSDKFMKSEPLGDQKNTTLLSRSVSDKFMKSAPLAEIEESDSLSQDSSSPSVSNSSHNFVTFEISQLEASHVEKDHESSHEESLPQPSLISADSPSHYISRTDEYELVLEPHFIQYEISPARGEAKRETLCNQFEGKDDPMDEKERVFKYVKAVLDAIDSCWEDMYLKTGFSDQILNPALFSNIPFYPSQLCSAAAANHNHELLFDSINELIFELCRFPQWVSFVKPRTQVLSFSEESVVDEVQKEVYCRLSPKQFAESVDEIMREDMDKRGNWWLDVRCEVECVGFETSELILNELLEQLVLDFVKIDR</sequence>
<feature type="compositionally biased region" description="Low complexity" evidence="1">
    <location>
        <begin position="224"/>
        <end position="238"/>
    </location>
</feature>
<dbReference type="PANTHER" id="PTHR47212">
    <property type="entry name" value="ADHESIN-LIKE PROTEIN, PUTATIVE (DUF3741)-RELATED"/>
    <property type="match status" value="1"/>
</dbReference>
<keyword evidence="4" id="KW-1185">Reference proteome</keyword>
<dbReference type="EMBL" id="CAKOAT010130709">
    <property type="protein sequence ID" value="CAH8336734.1"/>
    <property type="molecule type" value="Genomic_DNA"/>
</dbReference>
<feature type="region of interest" description="Disordered" evidence="1">
    <location>
        <begin position="252"/>
        <end position="275"/>
    </location>
</feature>
<evidence type="ECO:0000259" key="2">
    <source>
        <dbReference type="Pfam" id="PF14309"/>
    </source>
</evidence>
<feature type="compositionally biased region" description="Basic and acidic residues" evidence="1">
    <location>
        <begin position="252"/>
        <end position="265"/>
    </location>
</feature>
<organism evidence="3 4">
    <name type="scientific">Eruca vesicaria subsp. sativa</name>
    <name type="common">Garden rocket</name>
    <name type="synonym">Eruca sativa</name>
    <dbReference type="NCBI Taxonomy" id="29727"/>
    <lineage>
        <taxon>Eukaryota</taxon>
        <taxon>Viridiplantae</taxon>
        <taxon>Streptophyta</taxon>
        <taxon>Embryophyta</taxon>
        <taxon>Tracheophyta</taxon>
        <taxon>Spermatophyta</taxon>
        <taxon>Magnoliopsida</taxon>
        <taxon>eudicotyledons</taxon>
        <taxon>Gunneridae</taxon>
        <taxon>Pentapetalae</taxon>
        <taxon>rosids</taxon>
        <taxon>malvids</taxon>
        <taxon>Brassicales</taxon>
        <taxon>Brassicaceae</taxon>
        <taxon>Brassiceae</taxon>
        <taxon>Eruca</taxon>
    </lineage>
</organism>
<feature type="domain" description="DUF4378" evidence="2">
    <location>
        <begin position="330"/>
        <end position="481"/>
    </location>
</feature>
<dbReference type="Pfam" id="PF14309">
    <property type="entry name" value="DUF4378"/>
    <property type="match status" value="1"/>
</dbReference>